<proteinExistence type="predicted"/>
<evidence type="ECO:0000313" key="1">
    <source>
        <dbReference type="EMBL" id="KAF6151151.1"/>
    </source>
</evidence>
<dbReference type="Proteomes" id="UP000541444">
    <property type="component" value="Unassembled WGS sequence"/>
</dbReference>
<name>A0A7J7M8D4_9MAGN</name>
<keyword evidence="2" id="KW-1185">Reference proteome</keyword>
<dbReference type="AlphaFoldDB" id="A0A7J7M8D4"/>
<protein>
    <submittedName>
        <fullName evidence="1">Uncharacterized protein</fullName>
    </submittedName>
</protein>
<comment type="caution">
    <text evidence="1">The sequence shown here is derived from an EMBL/GenBank/DDBJ whole genome shotgun (WGS) entry which is preliminary data.</text>
</comment>
<evidence type="ECO:0000313" key="2">
    <source>
        <dbReference type="Proteomes" id="UP000541444"/>
    </source>
</evidence>
<dbReference type="EMBL" id="JACGCM010001711">
    <property type="protein sequence ID" value="KAF6151151.1"/>
    <property type="molecule type" value="Genomic_DNA"/>
</dbReference>
<accession>A0A7J7M8D4</accession>
<dbReference type="OrthoDB" id="2015515at2759"/>
<gene>
    <name evidence="1" type="ORF">GIB67_018964</name>
</gene>
<organism evidence="1 2">
    <name type="scientific">Kingdonia uniflora</name>
    <dbReference type="NCBI Taxonomy" id="39325"/>
    <lineage>
        <taxon>Eukaryota</taxon>
        <taxon>Viridiplantae</taxon>
        <taxon>Streptophyta</taxon>
        <taxon>Embryophyta</taxon>
        <taxon>Tracheophyta</taxon>
        <taxon>Spermatophyta</taxon>
        <taxon>Magnoliopsida</taxon>
        <taxon>Ranunculales</taxon>
        <taxon>Circaeasteraceae</taxon>
        <taxon>Kingdonia</taxon>
    </lineage>
</organism>
<sequence>MSVSLPPSSSSSPLFTLRNFRVSTPLISPNSLFKIHRSFPQIRASTGNTSSVNSGLSSELDVVSLLSEIVPDTVIFDDFQRFPPTAATVSSSLLLGICSLPDTIFRSAVETALADSVCYTEENSDARLSCFVSKGLFVLLEVKPLTSNFSLSQLRG</sequence>
<reference evidence="1 2" key="1">
    <citation type="journal article" date="2020" name="IScience">
        <title>Genome Sequencing of the Endangered Kingdonia uniflora (Circaeasteraceae, Ranunculales) Reveals Potential Mechanisms of Evolutionary Specialization.</title>
        <authorList>
            <person name="Sun Y."/>
            <person name="Deng T."/>
            <person name="Zhang A."/>
            <person name="Moore M.J."/>
            <person name="Landis J.B."/>
            <person name="Lin N."/>
            <person name="Zhang H."/>
            <person name="Zhang X."/>
            <person name="Huang J."/>
            <person name="Zhang X."/>
            <person name="Sun H."/>
            <person name="Wang H."/>
        </authorList>
    </citation>
    <scope>NUCLEOTIDE SEQUENCE [LARGE SCALE GENOMIC DNA]</scope>
    <source>
        <strain evidence="1">TB1705</strain>
        <tissue evidence="1">Leaf</tissue>
    </source>
</reference>